<organism evidence="1 2">
    <name type="scientific">Priestia taiwanensis</name>
    <dbReference type="NCBI Taxonomy" id="1347902"/>
    <lineage>
        <taxon>Bacteria</taxon>
        <taxon>Bacillati</taxon>
        <taxon>Bacillota</taxon>
        <taxon>Bacilli</taxon>
        <taxon>Bacillales</taxon>
        <taxon>Bacillaceae</taxon>
        <taxon>Priestia</taxon>
    </lineage>
</organism>
<evidence type="ECO:0000313" key="2">
    <source>
        <dbReference type="Proteomes" id="UP000605259"/>
    </source>
</evidence>
<keyword evidence="2" id="KW-1185">Reference proteome</keyword>
<dbReference type="Proteomes" id="UP000605259">
    <property type="component" value="Unassembled WGS sequence"/>
</dbReference>
<dbReference type="EMBL" id="BMFK01000005">
    <property type="protein sequence ID" value="GGE82655.1"/>
    <property type="molecule type" value="Genomic_DNA"/>
</dbReference>
<dbReference type="AlphaFoldDB" id="A0A917ESC5"/>
<comment type="caution">
    <text evidence="1">The sequence shown here is derived from an EMBL/GenBank/DDBJ whole genome shotgun (WGS) entry which is preliminary data.</text>
</comment>
<proteinExistence type="predicted"/>
<name>A0A917ESC5_9BACI</name>
<gene>
    <name evidence="1" type="ORF">GCM10007140_35300</name>
</gene>
<sequence length="51" mass="6259">MKTGREVRYNDQMCDYSGCFTCTNLIRRGWSKAHEKGDLFYFIFYFIYNRL</sequence>
<reference evidence="1" key="1">
    <citation type="journal article" date="2014" name="Int. J. Syst. Evol. Microbiol.">
        <title>Complete genome sequence of Corynebacterium casei LMG S-19264T (=DSM 44701T), isolated from a smear-ripened cheese.</title>
        <authorList>
            <consortium name="US DOE Joint Genome Institute (JGI-PGF)"/>
            <person name="Walter F."/>
            <person name="Albersmeier A."/>
            <person name="Kalinowski J."/>
            <person name="Ruckert C."/>
        </authorList>
    </citation>
    <scope>NUCLEOTIDE SEQUENCE</scope>
    <source>
        <strain evidence="1">CGMCC 1.12698</strain>
    </source>
</reference>
<evidence type="ECO:0000313" key="1">
    <source>
        <dbReference type="EMBL" id="GGE82655.1"/>
    </source>
</evidence>
<accession>A0A917ESC5</accession>
<reference evidence="1" key="2">
    <citation type="submission" date="2020-09" db="EMBL/GenBank/DDBJ databases">
        <authorList>
            <person name="Sun Q."/>
            <person name="Zhou Y."/>
        </authorList>
    </citation>
    <scope>NUCLEOTIDE SEQUENCE</scope>
    <source>
        <strain evidence="1">CGMCC 1.12698</strain>
    </source>
</reference>
<protein>
    <submittedName>
        <fullName evidence="1">Uncharacterized protein</fullName>
    </submittedName>
</protein>